<dbReference type="InterPro" id="IPR001296">
    <property type="entry name" value="Glyco_trans_1"/>
</dbReference>
<dbReference type="SUPFAM" id="SSF53756">
    <property type="entry name" value="UDP-Glycosyltransferase/glycogen phosphorylase"/>
    <property type="match status" value="1"/>
</dbReference>
<evidence type="ECO:0000313" key="3">
    <source>
        <dbReference type="EMBL" id="KKL72975.1"/>
    </source>
</evidence>
<dbReference type="InterPro" id="IPR050194">
    <property type="entry name" value="Glycosyltransferase_grp1"/>
</dbReference>
<accession>A0A0F9GUD8</accession>
<evidence type="ECO:0000259" key="2">
    <source>
        <dbReference type="Pfam" id="PF13439"/>
    </source>
</evidence>
<feature type="non-terminal residue" evidence="3">
    <location>
        <position position="327"/>
    </location>
</feature>
<dbReference type="PANTHER" id="PTHR45947:SF3">
    <property type="entry name" value="SULFOQUINOVOSYL TRANSFERASE SQD2"/>
    <property type="match status" value="1"/>
</dbReference>
<comment type="caution">
    <text evidence="3">The sequence shown here is derived from an EMBL/GenBank/DDBJ whole genome shotgun (WGS) entry which is preliminary data.</text>
</comment>
<dbReference type="Pfam" id="PF00534">
    <property type="entry name" value="Glycos_transf_1"/>
    <property type="match status" value="1"/>
</dbReference>
<reference evidence="3" key="1">
    <citation type="journal article" date="2015" name="Nature">
        <title>Complex archaea that bridge the gap between prokaryotes and eukaryotes.</title>
        <authorList>
            <person name="Spang A."/>
            <person name="Saw J.H."/>
            <person name="Jorgensen S.L."/>
            <person name="Zaremba-Niedzwiedzka K."/>
            <person name="Martijn J."/>
            <person name="Lind A.E."/>
            <person name="van Eijk R."/>
            <person name="Schleper C."/>
            <person name="Guy L."/>
            <person name="Ettema T.J."/>
        </authorList>
    </citation>
    <scope>NUCLEOTIDE SEQUENCE</scope>
</reference>
<dbReference type="EMBL" id="LAZR01025105">
    <property type="protein sequence ID" value="KKL72975.1"/>
    <property type="molecule type" value="Genomic_DNA"/>
</dbReference>
<dbReference type="Pfam" id="PF13439">
    <property type="entry name" value="Glyco_transf_4"/>
    <property type="match status" value="1"/>
</dbReference>
<sequence length="327" mass="36935">MRTRLLHILWEGIGGTERGVLDLTRKLDLEKYTITVAILSRGGSTTDDIDRKNIRVLEFGCSSFLDLRGMFSFYRFLFSNQFDIIVGHQRIFLDSAPLFALRPRPVLIFHEHDVVVPKSLKLRLFFSIFGRLYDIFIAVSEDIAANITYTDCLPARKLVVIENPVDVEGFRSVPKGSFKSSSTCQITIGTVARLVPQKDLHLFLEVARILVRWRKELQFVIVGDGPLKEELKAEAHAKDLDRRITFIGETNDVPKYINSFDLFMFTSRRESFGRTIIESLACEVPVVAVLPIAGGGRDLLRKLPGVSLVITRNPEAIAKAAIQLLED</sequence>
<proteinExistence type="predicted"/>
<evidence type="ECO:0000259" key="1">
    <source>
        <dbReference type="Pfam" id="PF00534"/>
    </source>
</evidence>
<feature type="domain" description="Glycosyltransferase subfamily 4-like N-terminal" evidence="2">
    <location>
        <begin position="13"/>
        <end position="168"/>
    </location>
</feature>
<dbReference type="GO" id="GO:0016757">
    <property type="term" value="F:glycosyltransferase activity"/>
    <property type="evidence" value="ECO:0007669"/>
    <property type="project" value="InterPro"/>
</dbReference>
<dbReference type="CDD" id="cd03811">
    <property type="entry name" value="GT4_GT28_WabH-like"/>
    <property type="match status" value="1"/>
</dbReference>
<dbReference type="AlphaFoldDB" id="A0A0F9GUD8"/>
<protein>
    <recommendedName>
        <fullName evidence="4">Glycosyltransferase subfamily 4-like N-terminal domain-containing protein</fullName>
    </recommendedName>
</protein>
<dbReference type="InterPro" id="IPR028098">
    <property type="entry name" value="Glyco_trans_4-like_N"/>
</dbReference>
<dbReference type="Gene3D" id="3.40.50.2000">
    <property type="entry name" value="Glycogen Phosphorylase B"/>
    <property type="match status" value="2"/>
</dbReference>
<name>A0A0F9GUD8_9ZZZZ</name>
<evidence type="ECO:0008006" key="4">
    <source>
        <dbReference type="Google" id="ProtNLM"/>
    </source>
</evidence>
<organism evidence="3">
    <name type="scientific">marine sediment metagenome</name>
    <dbReference type="NCBI Taxonomy" id="412755"/>
    <lineage>
        <taxon>unclassified sequences</taxon>
        <taxon>metagenomes</taxon>
        <taxon>ecological metagenomes</taxon>
    </lineage>
</organism>
<gene>
    <name evidence="3" type="ORF">LCGC14_2079530</name>
</gene>
<dbReference type="PANTHER" id="PTHR45947">
    <property type="entry name" value="SULFOQUINOVOSYL TRANSFERASE SQD2"/>
    <property type="match status" value="1"/>
</dbReference>
<feature type="domain" description="Glycosyl transferase family 1" evidence="1">
    <location>
        <begin position="185"/>
        <end position="327"/>
    </location>
</feature>